<dbReference type="CDD" id="cd00093">
    <property type="entry name" value="HTH_XRE"/>
    <property type="match status" value="1"/>
</dbReference>
<dbReference type="Pfam" id="PF13443">
    <property type="entry name" value="HTH_26"/>
    <property type="match status" value="1"/>
</dbReference>
<evidence type="ECO:0000259" key="1">
    <source>
        <dbReference type="PROSITE" id="PS50943"/>
    </source>
</evidence>
<evidence type="ECO:0000313" key="2">
    <source>
        <dbReference type="EMBL" id="MEZ7195379.1"/>
    </source>
</evidence>
<comment type="caution">
    <text evidence="2">The sequence shown here is derived from an EMBL/GenBank/DDBJ whole genome shotgun (WGS) entry which is preliminary data.</text>
</comment>
<protein>
    <submittedName>
        <fullName evidence="2">Helix-turn-helix domain-containing protein</fullName>
    </submittedName>
</protein>
<evidence type="ECO:0000313" key="3">
    <source>
        <dbReference type="Proteomes" id="UP001568698"/>
    </source>
</evidence>
<dbReference type="EMBL" id="JBGLYH010000002">
    <property type="protein sequence ID" value="MEZ7195379.1"/>
    <property type="molecule type" value="Genomic_DNA"/>
</dbReference>
<dbReference type="PROSITE" id="PS50943">
    <property type="entry name" value="HTH_CROC1"/>
    <property type="match status" value="1"/>
</dbReference>
<dbReference type="SUPFAM" id="SSF47413">
    <property type="entry name" value="lambda repressor-like DNA-binding domains"/>
    <property type="match status" value="1"/>
</dbReference>
<dbReference type="Proteomes" id="UP001568698">
    <property type="component" value="Unassembled WGS sequence"/>
</dbReference>
<dbReference type="RefSeq" id="WP_371384930.1">
    <property type="nucleotide sequence ID" value="NZ_JBGLYH010000002.1"/>
</dbReference>
<organism evidence="2 3">
    <name type="scientific">Pseudodesulfovibrio karagichevae</name>
    <dbReference type="NCBI Taxonomy" id="3239305"/>
    <lineage>
        <taxon>Bacteria</taxon>
        <taxon>Pseudomonadati</taxon>
        <taxon>Thermodesulfobacteriota</taxon>
        <taxon>Desulfovibrionia</taxon>
        <taxon>Desulfovibrionales</taxon>
        <taxon>Desulfovibrionaceae</taxon>
    </lineage>
</organism>
<dbReference type="InterPro" id="IPR001387">
    <property type="entry name" value="Cro/C1-type_HTH"/>
</dbReference>
<reference evidence="2 3" key="1">
    <citation type="submission" date="2024-08" db="EMBL/GenBank/DDBJ databases">
        <title>Sulfate-reducing bacteria isolated from formation water of the oil field in Kazakhstan and description of Pseudodesulfovibrio sp.</title>
        <authorList>
            <person name="Bidzhieva S.K."/>
            <person name="Tourova T.P."/>
            <person name="Grouzdev D.S."/>
            <person name="Beletsky A.V."/>
            <person name="Sokolova D.S."/>
            <person name="Samigullina S.R."/>
            <person name="Poltaraus A.B."/>
            <person name="Avtukh A.N."/>
            <person name="Tereshina V.M."/>
            <person name="Zhaparov N.S."/>
            <person name="Mardanov A.V."/>
            <person name="Nazina T.N."/>
        </authorList>
    </citation>
    <scope>NUCLEOTIDE SEQUENCE [LARGE SCALE GENOMIC DNA]</scope>
    <source>
        <strain evidence="2 3">9FUS</strain>
    </source>
</reference>
<feature type="domain" description="HTH cro/C1-type" evidence="1">
    <location>
        <begin position="7"/>
        <end position="62"/>
    </location>
</feature>
<dbReference type="SMART" id="SM00530">
    <property type="entry name" value="HTH_XRE"/>
    <property type="match status" value="1"/>
</dbReference>
<accession>A0ABV4JXD5</accession>
<gene>
    <name evidence="2" type="ORF">AB6M95_01340</name>
</gene>
<proteinExistence type="predicted"/>
<dbReference type="InterPro" id="IPR010982">
    <property type="entry name" value="Lambda_DNA-bd_dom_sf"/>
</dbReference>
<keyword evidence="3" id="KW-1185">Reference proteome</keyword>
<name>A0ABV4JXD5_9BACT</name>
<dbReference type="Gene3D" id="1.10.260.40">
    <property type="entry name" value="lambda repressor-like DNA-binding domains"/>
    <property type="match status" value="1"/>
</dbReference>
<sequence>MVMTSKVKELMDEKGISIRKMVQETGLSSGTLHRARGKLIEKCTLNTLERIADVLGVRVKDLFSQE</sequence>